<dbReference type="Proteomes" id="UP000184073">
    <property type="component" value="Unassembled WGS sequence"/>
</dbReference>
<dbReference type="InterPro" id="IPR036514">
    <property type="entry name" value="SGNH_hydro_sf"/>
</dbReference>
<dbReference type="CDD" id="cd01833">
    <property type="entry name" value="XynB_like"/>
    <property type="match status" value="1"/>
</dbReference>
<name>A0A1L9PH54_ASPVE</name>
<dbReference type="GeneID" id="63730965"/>
<organism evidence="3 4">
    <name type="scientific">Aspergillus versicolor CBS 583.65</name>
    <dbReference type="NCBI Taxonomy" id="1036611"/>
    <lineage>
        <taxon>Eukaryota</taxon>
        <taxon>Fungi</taxon>
        <taxon>Dikarya</taxon>
        <taxon>Ascomycota</taxon>
        <taxon>Pezizomycotina</taxon>
        <taxon>Eurotiomycetes</taxon>
        <taxon>Eurotiomycetidae</taxon>
        <taxon>Eurotiales</taxon>
        <taxon>Aspergillaceae</taxon>
        <taxon>Aspergillus</taxon>
        <taxon>Aspergillus subgen. Nidulantes</taxon>
    </lineage>
</organism>
<sequence>MLYLQTISYAVAFAFTFPLVTGSLPPLRIMPLGDSITRGTSSPDITGYRHKLRSTLQNQQAGLEVDMIGSLQEGEMADNDHEGHSGKYLSDIRQYLELSIQAQPNIVCLHAGTNNMDLEVDLDSAGGVMEDIIDRLLEASQGVTVLVAPVIWANDTRIQANTDAFNEKLANIMEGMEGRQVLSVPVNITLEDLWDRKHPNERGYGKMADAWFKAVLDAQKRGWIREPESVDKDELPGMGLGQSNDGETSRASRVRAPWIVGVYNSLRLL</sequence>
<dbReference type="InterPro" id="IPR013830">
    <property type="entry name" value="SGNH_hydro"/>
</dbReference>
<dbReference type="EMBL" id="KV878127">
    <property type="protein sequence ID" value="OJJ00832.1"/>
    <property type="molecule type" value="Genomic_DNA"/>
</dbReference>
<evidence type="ECO:0000259" key="2">
    <source>
        <dbReference type="Pfam" id="PF13472"/>
    </source>
</evidence>
<dbReference type="SUPFAM" id="SSF52266">
    <property type="entry name" value="SGNH hydrolase"/>
    <property type="match status" value="1"/>
</dbReference>
<protein>
    <recommendedName>
        <fullName evidence="2">SGNH hydrolase-type esterase domain-containing protein</fullName>
    </recommendedName>
</protein>
<feature type="domain" description="SGNH hydrolase-type esterase" evidence="2">
    <location>
        <begin position="32"/>
        <end position="204"/>
    </location>
</feature>
<dbReference type="Gene3D" id="3.40.50.1110">
    <property type="entry name" value="SGNH hydrolase"/>
    <property type="match status" value="1"/>
</dbReference>
<dbReference type="PANTHER" id="PTHR30383">
    <property type="entry name" value="THIOESTERASE 1/PROTEASE 1/LYSOPHOSPHOLIPASE L1"/>
    <property type="match status" value="1"/>
</dbReference>
<evidence type="ECO:0000313" key="3">
    <source>
        <dbReference type="EMBL" id="OJJ00832.1"/>
    </source>
</evidence>
<dbReference type="AlphaFoldDB" id="A0A1L9PH54"/>
<dbReference type="GO" id="GO:0004622">
    <property type="term" value="F:phosphatidylcholine lysophospholipase activity"/>
    <property type="evidence" value="ECO:0007669"/>
    <property type="project" value="TreeGrafter"/>
</dbReference>
<dbReference type="VEuPathDB" id="FungiDB:ASPVEDRAFT_591077"/>
<dbReference type="Pfam" id="PF13472">
    <property type="entry name" value="Lipase_GDSL_2"/>
    <property type="match status" value="1"/>
</dbReference>
<keyword evidence="4" id="KW-1185">Reference proteome</keyword>
<gene>
    <name evidence="3" type="ORF">ASPVEDRAFT_591077</name>
</gene>
<accession>A0A1L9PH54</accession>
<evidence type="ECO:0000313" key="4">
    <source>
        <dbReference type="Proteomes" id="UP000184073"/>
    </source>
</evidence>
<dbReference type="PANTHER" id="PTHR30383:SF5">
    <property type="entry name" value="SGNH HYDROLASE-TYPE ESTERASE DOMAIN-CONTAINING PROTEIN"/>
    <property type="match status" value="1"/>
</dbReference>
<dbReference type="RefSeq" id="XP_040666594.1">
    <property type="nucleotide sequence ID" value="XM_040815454.1"/>
</dbReference>
<feature type="region of interest" description="Disordered" evidence="1">
    <location>
        <begin position="227"/>
        <end position="249"/>
    </location>
</feature>
<dbReference type="InterPro" id="IPR051532">
    <property type="entry name" value="Ester_Hydrolysis_Enzymes"/>
</dbReference>
<proteinExistence type="predicted"/>
<dbReference type="OrthoDB" id="6123at2759"/>
<reference evidence="4" key="1">
    <citation type="journal article" date="2017" name="Genome Biol.">
        <title>Comparative genomics reveals high biological diversity and specific adaptations in the industrially and medically important fungal genus Aspergillus.</title>
        <authorList>
            <person name="de Vries R.P."/>
            <person name="Riley R."/>
            <person name="Wiebenga A."/>
            <person name="Aguilar-Osorio G."/>
            <person name="Amillis S."/>
            <person name="Uchima C.A."/>
            <person name="Anderluh G."/>
            <person name="Asadollahi M."/>
            <person name="Askin M."/>
            <person name="Barry K."/>
            <person name="Battaglia E."/>
            <person name="Bayram O."/>
            <person name="Benocci T."/>
            <person name="Braus-Stromeyer S.A."/>
            <person name="Caldana C."/>
            <person name="Canovas D."/>
            <person name="Cerqueira G.C."/>
            <person name="Chen F."/>
            <person name="Chen W."/>
            <person name="Choi C."/>
            <person name="Clum A."/>
            <person name="Dos Santos R.A."/>
            <person name="Damasio A.R."/>
            <person name="Diallinas G."/>
            <person name="Emri T."/>
            <person name="Fekete E."/>
            <person name="Flipphi M."/>
            <person name="Freyberg S."/>
            <person name="Gallo A."/>
            <person name="Gournas C."/>
            <person name="Habgood R."/>
            <person name="Hainaut M."/>
            <person name="Harispe M.L."/>
            <person name="Henrissat B."/>
            <person name="Hilden K.S."/>
            <person name="Hope R."/>
            <person name="Hossain A."/>
            <person name="Karabika E."/>
            <person name="Karaffa L."/>
            <person name="Karanyi Z."/>
            <person name="Krasevec N."/>
            <person name="Kuo A."/>
            <person name="Kusch H."/>
            <person name="LaButti K."/>
            <person name="Lagendijk E.L."/>
            <person name="Lapidus A."/>
            <person name="Levasseur A."/>
            <person name="Lindquist E."/>
            <person name="Lipzen A."/>
            <person name="Logrieco A.F."/>
            <person name="MacCabe A."/>
            <person name="Maekelae M.R."/>
            <person name="Malavazi I."/>
            <person name="Melin P."/>
            <person name="Meyer V."/>
            <person name="Mielnichuk N."/>
            <person name="Miskei M."/>
            <person name="Molnar A.P."/>
            <person name="Mule G."/>
            <person name="Ngan C.Y."/>
            <person name="Orejas M."/>
            <person name="Orosz E."/>
            <person name="Ouedraogo J.P."/>
            <person name="Overkamp K.M."/>
            <person name="Park H.-S."/>
            <person name="Perrone G."/>
            <person name="Piumi F."/>
            <person name="Punt P.J."/>
            <person name="Ram A.F."/>
            <person name="Ramon A."/>
            <person name="Rauscher S."/>
            <person name="Record E."/>
            <person name="Riano-Pachon D.M."/>
            <person name="Robert V."/>
            <person name="Roehrig J."/>
            <person name="Ruller R."/>
            <person name="Salamov A."/>
            <person name="Salih N.S."/>
            <person name="Samson R.A."/>
            <person name="Sandor E."/>
            <person name="Sanguinetti M."/>
            <person name="Schuetze T."/>
            <person name="Sepcic K."/>
            <person name="Shelest E."/>
            <person name="Sherlock G."/>
            <person name="Sophianopoulou V."/>
            <person name="Squina F.M."/>
            <person name="Sun H."/>
            <person name="Susca A."/>
            <person name="Todd R.B."/>
            <person name="Tsang A."/>
            <person name="Unkles S.E."/>
            <person name="van de Wiele N."/>
            <person name="van Rossen-Uffink D."/>
            <person name="Oliveira J.V."/>
            <person name="Vesth T.C."/>
            <person name="Visser J."/>
            <person name="Yu J.-H."/>
            <person name="Zhou M."/>
            <person name="Andersen M.R."/>
            <person name="Archer D.B."/>
            <person name="Baker S.E."/>
            <person name="Benoit I."/>
            <person name="Brakhage A.A."/>
            <person name="Braus G.H."/>
            <person name="Fischer R."/>
            <person name="Frisvad J.C."/>
            <person name="Goldman G.H."/>
            <person name="Houbraken J."/>
            <person name="Oakley B."/>
            <person name="Pocsi I."/>
            <person name="Scazzocchio C."/>
            <person name="Seiboth B."/>
            <person name="vanKuyk P.A."/>
            <person name="Wortman J."/>
            <person name="Dyer P.S."/>
            <person name="Grigoriev I.V."/>
        </authorList>
    </citation>
    <scope>NUCLEOTIDE SEQUENCE [LARGE SCALE GENOMIC DNA]</scope>
    <source>
        <strain evidence="4">CBS 583.65</strain>
    </source>
</reference>
<evidence type="ECO:0000256" key="1">
    <source>
        <dbReference type="SAM" id="MobiDB-lite"/>
    </source>
</evidence>